<reference evidence="2 3" key="1">
    <citation type="submission" date="2022-11" db="UniProtKB">
        <authorList>
            <consortium name="WormBaseParasite"/>
        </authorList>
    </citation>
    <scope>IDENTIFICATION</scope>
</reference>
<dbReference type="Proteomes" id="UP000887566">
    <property type="component" value="Unplaced"/>
</dbReference>
<accession>A0A914XAQ2</accession>
<dbReference type="InterPro" id="IPR050062">
    <property type="entry name" value="Pro-tRNA_synthetase"/>
</dbReference>
<sequence length="139" mass="15455">MSRLRFASRLFSPPSDLQGSAQHNAKCKSLKLMLNNGLIHHASGSGLFHLLPLGQRAMDKLLRIISEEMDGIGAQKLTCAALGPRKLWETTQRWDKMGSEMFTLTDRNEAQFCLQPTYEEAVTEIVANAGQQPVGRFPV</sequence>
<evidence type="ECO:0000313" key="2">
    <source>
        <dbReference type="WBParaSite" id="PSAMB.scaffold7141size8153.g29658.t1"/>
    </source>
</evidence>
<evidence type="ECO:0000313" key="3">
    <source>
        <dbReference type="WBParaSite" id="PSAMB.scaffold7257size7940.g29823.t1"/>
    </source>
</evidence>
<organism evidence="1 2">
    <name type="scientific">Plectus sambesii</name>
    <dbReference type="NCBI Taxonomy" id="2011161"/>
    <lineage>
        <taxon>Eukaryota</taxon>
        <taxon>Metazoa</taxon>
        <taxon>Ecdysozoa</taxon>
        <taxon>Nematoda</taxon>
        <taxon>Chromadorea</taxon>
        <taxon>Plectida</taxon>
        <taxon>Plectina</taxon>
        <taxon>Plectoidea</taxon>
        <taxon>Plectidae</taxon>
        <taxon>Plectus</taxon>
    </lineage>
</organism>
<keyword evidence="1" id="KW-1185">Reference proteome</keyword>
<dbReference type="AlphaFoldDB" id="A0A914XAQ2"/>
<proteinExistence type="predicted"/>
<dbReference type="PANTHER" id="PTHR42753:SF2">
    <property type="entry name" value="PROLINE--TRNA LIGASE"/>
    <property type="match status" value="1"/>
</dbReference>
<dbReference type="GO" id="GO:0004827">
    <property type="term" value="F:proline-tRNA ligase activity"/>
    <property type="evidence" value="ECO:0007669"/>
    <property type="project" value="TreeGrafter"/>
</dbReference>
<dbReference type="SUPFAM" id="SSF55681">
    <property type="entry name" value="Class II aaRS and biotin synthetases"/>
    <property type="match status" value="1"/>
</dbReference>
<name>A0A914XAQ2_9BILA</name>
<dbReference type="WBParaSite" id="PSAMB.scaffold7257size7940.g29823.t1">
    <property type="protein sequence ID" value="PSAMB.scaffold7257size7940.g29823.t1"/>
    <property type="gene ID" value="PSAMB.scaffold7257size7940.g29823"/>
</dbReference>
<dbReference type="GO" id="GO:0005739">
    <property type="term" value="C:mitochondrion"/>
    <property type="evidence" value="ECO:0007669"/>
    <property type="project" value="TreeGrafter"/>
</dbReference>
<protein>
    <submittedName>
        <fullName evidence="2 3">Prolyl-tRNA synthetase</fullName>
    </submittedName>
</protein>
<dbReference type="PANTHER" id="PTHR42753">
    <property type="entry name" value="MITOCHONDRIAL RIBOSOME PROTEIN L39/PROLYL-TRNA LIGASE FAMILY MEMBER"/>
    <property type="match status" value="1"/>
</dbReference>
<evidence type="ECO:0000313" key="1">
    <source>
        <dbReference type="Proteomes" id="UP000887566"/>
    </source>
</evidence>
<dbReference type="GO" id="GO:0006433">
    <property type="term" value="P:prolyl-tRNA aminoacylation"/>
    <property type="evidence" value="ECO:0007669"/>
    <property type="project" value="TreeGrafter"/>
</dbReference>
<dbReference type="Gene3D" id="3.30.930.10">
    <property type="entry name" value="Bira Bifunctional Protein, Domain 2"/>
    <property type="match status" value="1"/>
</dbReference>
<dbReference type="WBParaSite" id="PSAMB.scaffold7141size8153.g29658.t1">
    <property type="protein sequence ID" value="PSAMB.scaffold7141size8153.g29658.t1"/>
    <property type="gene ID" value="PSAMB.scaffold7141size8153.g29658"/>
</dbReference>
<dbReference type="InterPro" id="IPR045864">
    <property type="entry name" value="aa-tRNA-synth_II/BPL/LPL"/>
</dbReference>